<evidence type="ECO:0000256" key="3">
    <source>
        <dbReference type="ARBA" id="ARBA00022723"/>
    </source>
</evidence>
<evidence type="ECO:0000256" key="1">
    <source>
        <dbReference type="ARBA" id="ARBA00001033"/>
    </source>
</evidence>
<dbReference type="Proteomes" id="UP000582974">
    <property type="component" value="Unassembled WGS sequence"/>
</dbReference>
<dbReference type="CDD" id="cd01639">
    <property type="entry name" value="IMPase"/>
    <property type="match status" value="1"/>
</dbReference>
<name>A0A838ADD7_9PSEU</name>
<dbReference type="AlphaFoldDB" id="A0A838ADD7"/>
<keyword evidence="4 7" id="KW-0378">Hydrolase</keyword>
<keyword evidence="9" id="KW-1185">Reference proteome</keyword>
<feature type="binding site" evidence="6">
    <location>
        <position position="66"/>
    </location>
    <ligand>
        <name>Mg(2+)</name>
        <dbReference type="ChEBI" id="CHEBI:18420"/>
        <label>1</label>
        <note>catalytic</note>
    </ligand>
</feature>
<comment type="caution">
    <text evidence="8">The sequence shown here is derived from an EMBL/GenBank/DDBJ whole genome shotgun (WGS) entry which is preliminary data.</text>
</comment>
<evidence type="ECO:0000313" key="8">
    <source>
        <dbReference type="EMBL" id="MBA0127302.1"/>
    </source>
</evidence>
<protein>
    <recommendedName>
        <fullName evidence="7">Inositol-1-monophosphatase</fullName>
        <ecNumber evidence="7">3.1.3.25</ecNumber>
    </recommendedName>
</protein>
<keyword evidence="5 6" id="KW-0460">Magnesium</keyword>
<dbReference type="InterPro" id="IPR020583">
    <property type="entry name" value="Inositol_monoP_metal-BS"/>
</dbReference>
<accession>A0A838ADD7</accession>
<dbReference type="PANTHER" id="PTHR20854">
    <property type="entry name" value="INOSITOL MONOPHOSPHATASE"/>
    <property type="match status" value="1"/>
</dbReference>
<comment type="catalytic activity">
    <reaction evidence="1 7">
        <text>a myo-inositol phosphate + H2O = myo-inositol + phosphate</text>
        <dbReference type="Rhea" id="RHEA:24056"/>
        <dbReference type="ChEBI" id="CHEBI:15377"/>
        <dbReference type="ChEBI" id="CHEBI:17268"/>
        <dbReference type="ChEBI" id="CHEBI:43474"/>
        <dbReference type="ChEBI" id="CHEBI:84139"/>
        <dbReference type="EC" id="3.1.3.25"/>
    </reaction>
</comment>
<reference evidence="8 9" key="1">
    <citation type="submission" date="2020-07" db="EMBL/GenBank/DDBJ databases">
        <title>Genome of Haloechinothrix sp.</title>
        <authorList>
            <person name="Tang S.-K."/>
            <person name="Yang L."/>
            <person name="Zhu W.-Y."/>
        </authorList>
    </citation>
    <scope>NUCLEOTIDE SEQUENCE [LARGE SCALE GENOMIC DNA]</scope>
    <source>
        <strain evidence="8 9">YIM 98757</strain>
    </source>
</reference>
<organism evidence="8 9">
    <name type="scientific">Haloechinothrix aidingensis</name>
    <dbReference type="NCBI Taxonomy" id="2752311"/>
    <lineage>
        <taxon>Bacteria</taxon>
        <taxon>Bacillati</taxon>
        <taxon>Actinomycetota</taxon>
        <taxon>Actinomycetes</taxon>
        <taxon>Pseudonocardiales</taxon>
        <taxon>Pseudonocardiaceae</taxon>
        <taxon>Haloechinothrix</taxon>
    </lineage>
</organism>
<comment type="cofactor">
    <cofactor evidence="2 6 7">
        <name>Mg(2+)</name>
        <dbReference type="ChEBI" id="CHEBI:18420"/>
    </cofactor>
</comment>
<dbReference type="GO" id="GO:0046872">
    <property type="term" value="F:metal ion binding"/>
    <property type="evidence" value="ECO:0007669"/>
    <property type="project" value="UniProtKB-KW"/>
</dbReference>
<dbReference type="SUPFAM" id="SSF56655">
    <property type="entry name" value="Carbohydrate phosphatase"/>
    <property type="match status" value="1"/>
</dbReference>
<evidence type="ECO:0000256" key="5">
    <source>
        <dbReference type="ARBA" id="ARBA00022842"/>
    </source>
</evidence>
<feature type="binding site" evidence="6">
    <location>
        <position position="86"/>
    </location>
    <ligand>
        <name>Mg(2+)</name>
        <dbReference type="ChEBI" id="CHEBI:18420"/>
        <label>1</label>
        <note>catalytic</note>
    </ligand>
</feature>
<gene>
    <name evidence="8" type="ORF">H0B56_17270</name>
</gene>
<dbReference type="PANTHER" id="PTHR20854:SF4">
    <property type="entry name" value="INOSITOL-1-MONOPHOSPHATASE-RELATED"/>
    <property type="match status" value="1"/>
</dbReference>
<dbReference type="PRINTS" id="PR00377">
    <property type="entry name" value="IMPHPHTASES"/>
</dbReference>
<dbReference type="EC" id="3.1.3.25" evidence="7"/>
<dbReference type="Pfam" id="PF00459">
    <property type="entry name" value="Inositol_P"/>
    <property type="match status" value="1"/>
</dbReference>
<keyword evidence="3 6" id="KW-0479">Metal-binding</keyword>
<dbReference type="RefSeq" id="WP_180894115.1">
    <property type="nucleotide sequence ID" value="NZ_JACCKD010000006.1"/>
</dbReference>
<dbReference type="GO" id="GO:0007165">
    <property type="term" value="P:signal transduction"/>
    <property type="evidence" value="ECO:0007669"/>
    <property type="project" value="TreeGrafter"/>
</dbReference>
<dbReference type="EMBL" id="JACCKD010000006">
    <property type="protein sequence ID" value="MBA0127302.1"/>
    <property type="molecule type" value="Genomic_DNA"/>
</dbReference>
<proteinExistence type="inferred from homology"/>
<feature type="binding site" evidence="6">
    <location>
        <position position="83"/>
    </location>
    <ligand>
        <name>Mg(2+)</name>
        <dbReference type="ChEBI" id="CHEBI:18420"/>
        <label>1</label>
        <note>catalytic</note>
    </ligand>
</feature>
<evidence type="ECO:0000256" key="4">
    <source>
        <dbReference type="ARBA" id="ARBA00022801"/>
    </source>
</evidence>
<dbReference type="InterPro" id="IPR000760">
    <property type="entry name" value="Inositol_monophosphatase-like"/>
</dbReference>
<evidence type="ECO:0000313" key="9">
    <source>
        <dbReference type="Proteomes" id="UP000582974"/>
    </source>
</evidence>
<dbReference type="Gene3D" id="3.40.190.80">
    <property type="match status" value="1"/>
</dbReference>
<dbReference type="InterPro" id="IPR033942">
    <property type="entry name" value="IMPase"/>
</dbReference>
<dbReference type="GO" id="GO:0008934">
    <property type="term" value="F:inositol monophosphate 1-phosphatase activity"/>
    <property type="evidence" value="ECO:0007669"/>
    <property type="project" value="InterPro"/>
</dbReference>
<evidence type="ECO:0000256" key="6">
    <source>
        <dbReference type="PIRSR" id="PIRSR600760-2"/>
    </source>
</evidence>
<sequence>MANLKHLLPVASEAIRIGTQIVHNRAPGTVTSKGDRDMVSEVDYAVEDALQQFLSTETPEIGFLGEENGATYASTSELRWVLDPVDGTANFVRGLPLTAISLGLISGDESILGVVGMPFLDLHYAAAKGHGALRNDTRIHVSGTTALQDAIVAIGDYAVGPRAEERNQPRLQLTEQLATHVQRVRMFGSAAIDLAWVAEGRLDGSLMLANKPWDTSAGAAIAREAGAVVVDAEGVPHTAQSAATIAVTPGLGPPLLDLLNTTVRG</sequence>
<dbReference type="Gene3D" id="3.30.540.10">
    <property type="entry name" value="Fructose-1,6-Bisphosphatase, subunit A, domain 1"/>
    <property type="match status" value="1"/>
</dbReference>
<feature type="binding site" evidence="6">
    <location>
        <position position="214"/>
    </location>
    <ligand>
        <name>Mg(2+)</name>
        <dbReference type="ChEBI" id="CHEBI:18420"/>
        <label>1</label>
        <note>catalytic</note>
    </ligand>
</feature>
<comment type="similarity">
    <text evidence="7">Belongs to the inositol monophosphatase superfamily.</text>
</comment>
<evidence type="ECO:0000256" key="2">
    <source>
        <dbReference type="ARBA" id="ARBA00001946"/>
    </source>
</evidence>
<dbReference type="PROSITE" id="PS00629">
    <property type="entry name" value="IMP_1"/>
    <property type="match status" value="1"/>
</dbReference>
<evidence type="ECO:0000256" key="7">
    <source>
        <dbReference type="RuleBase" id="RU364068"/>
    </source>
</evidence>
<dbReference type="GO" id="GO:0006020">
    <property type="term" value="P:inositol metabolic process"/>
    <property type="evidence" value="ECO:0007669"/>
    <property type="project" value="TreeGrafter"/>
</dbReference>